<name>A0ACC2JJP4_9PEZI</name>
<comment type="caution">
    <text evidence="1">The sequence shown here is derived from an EMBL/GenBank/DDBJ whole genome shotgun (WGS) entry which is preliminary data.</text>
</comment>
<evidence type="ECO:0000313" key="1">
    <source>
        <dbReference type="EMBL" id="KAJ8127661.1"/>
    </source>
</evidence>
<protein>
    <submittedName>
        <fullName evidence="1">Uncharacterized protein</fullName>
    </submittedName>
</protein>
<keyword evidence="2" id="KW-1185">Reference proteome</keyword>
<reference evidence="1" key="1">
    <citation type="submission" date="2022-12" db="EMBL/GenBank/DDBJ databases">
        <title>Genome Sequence of Lasiodiplodia mahajangana.</title>
        <authorList>
            <person name="Buettner E."/>
        </authorList>
    </citation>
    <scope>NUCLEOTIDE SEQUENCE</scope>
    <source>
        <strain evidence="1">VT137</strain>
    </source>
</reference>
<accession>A0ACC2JJP4</accession>
<proteinExistence type="predicted"/>
<dbReference type="Proteomes" id="UP001153332">
    <property type="component" value="Unassembled WGS sequence"/>
</dbReference>
<sequence length="543" mass="60310">MDTAIERRVRAKRRIVPANRPRNVITTRLSILDATVARFSPCGAIWFYDKVEGLDANDPVVFNRLESALLETLDDYPHFVGQLQWATKQDVEEAINPRYVGRPIVTHGCSDDPGVELIIVEDSRELNTIVPSVVERSTSKRIWDASSLRQSDYLPDTALAFSNLAEYIGLPGVAVQLTAFKCGGFAFVHSWADRSRVLFNDGDVGKPAERLRALFDPQLLDAHAKLDPQATEPDAERIQRTRSLPMHRFDWWATDAPGYPSWATASSNATKPSPEELSQTQLSPSTYPPWPTWDLSAAVTHMQIRFSATEVGKMKTAAMSTLPSDSQGQVVSRQDALLAHLWILVNRARRLENLNEQVYMDVTLGLRSRVSPPLPDSFVGSPILLAYVTKTGADAATGTIGTIAGAIRQTVSQFDSRAVSDYIYEASHEVSPQRLWQSFLGSRHVLVTSWARAQTYEVDFCGTGLARYVQAQMPLMDGLLQLMDVGGTGDFDVSLALEKGTMERLLQDPMLRAYDESPLINDWTQQTATSRSNLGINRVITEI</sequence>
<evidence type="ECO:0000313" key="2">
    <source>
        <dbReference type="Proteomes" id="UP001153332"/>
    </source>
</evidence>
<organism evidence="1 2">
    <name type="scientific">Lasiodiplodia mahajangana</name>
    <dbReference type="NCBI Taxonomy" id="1108764"/>
    <lineage>
        <taxon>Eukaryota</taxon>
        <taxon>Fungi</taxon>
        <taxon>Dikarya</taxon>
        <taxon>Ascomycota</taxon>
        <taxon>Pezizomycotina</taxon>
        <taxon>Dothideomycetes</taxon>
        <taxon>Dothideomycetes incertae sedis</taxon>
        <taxon>Botryosphaeriales</taxon>
        <taxon>Botryosphaeriaceae</taxon>
        <taxon>Lasiodiplodia</taxon>
    </lineage>
</organism>
<gene>
    <name evidence="1" type="ORF">O1611_g5976</name>
</gene>
<dbReference type="EMBL" id="JAPUUL010001343">
    <property type="protein sequence ID" value="KAJ8127661.1"/>
    <property type="molecule type" value="Genomic_DNA"/>
</dbReference>